<dbReference type="EMBL" id="BJXC01000035">
    <property type="protein sequence ID" value="GEM53612.1"/>
    <property type="molecule type" value="Genomic_DNA"/>
</dbReference>
<evidence type="ECO:0000313" key="3">
    <source>
        <dbReference type="Proteomes" id="UP000321245"/>
    </source>
</evidence>
<dbReference type="AlphaFoldDB" id="A0A511NLD3"/>
<evidence type="ECO:0000313" key="2">
    <source>
        <dbReference type="EMBL" id="GEM53612.1"/>
    </source>
</evidence>
<dbReference type="STRING" id="1218108.GCA_000382425_00786"/>
<feature type="signal peptide" evidence="1">
    <location>
        <begin position="1"/>
        <end position="26"/>
    </location>
</feature>
<evidence type="ECO:0000256" key="1">
    <source>
        <dbReference type="SAM" id="SignalP"/>
    </source>
</evidence>
<dbReference type="Proteomes" id="UP000321245">
    <property type="component" value="Unassembled WGS sequence"/>
</dbReference>
<organism evidence="2 3">
    <name type="scientific">Empedobacter brevis NBRC 14943 = ATCC 43319</name>
    <dbReference type="NCBI Taxonomy" id="1218108"/>
    <lineage>
        <taxon>Bacteria</taxon>
        <taxon>Pseudomonadati</taxon>
        <taxon>Bacteroidota</taxon>
        <taxon>Flavobacteriia</taxon>
        <taxon>Flavobacteriales</taxon>
        <taxon>Weeksellaceae</taxon>
        <taxon>Empedobacter</taxon>
    </lineage>
</organism>
<comment type="caution">
    <text evidence="2">The sequence shown here is derived from an EMBL/GenBank/DDBJ whole genome shotgun (WGS) entry which is preliminary data.</text>
</comment>
<keyword evidence="3" id="KW-1185">Reference proteome</keyword>
<dbReference type="OrthoDB" id="708993at2"/>
<accession>A0A511NLD3</accession>
<reference evidence="2 3" key="1">
    <citation type="submission" date="2019-07" db="EMBL/GenBank/DDBJ databases">
        <title>Whole genome shotgun sequence of Empedobacter brevis NBRC 14943.</title>
        <authorList>
            <person name="Hosoyama A."/>
            <person name="Uohara A."/>
            <person name="Ohji S."/>
            <person name="Ichikawa N."/>
        </authorList>
    </citation>
    <scope>NUCLEOTIDE SEQUENCE [LARGE SCALE GENOMIC DNA]</scope>
    <source>
        <strain evidence="2 3">NBRC 14943</strain>
    </source>
</reference>
<keyword evidence="1" id="KW-0732">Signal</keyword>
<dbReference type="RefSeq" id="WP_019974297.1">
    <property type="nucleotide sequence ID" value="NZ_BJXC01000035.1"/>
</dbReference>
<name>A0A511NLD3_9FLAO</name>
<protein>
    <recommendedName>
        <fullName evidence="4">Outer membrane protein beta-barrel domain-containing protein</fullName>
    </recommendedName>
</protein>
<sequence length="163" mass="18476">MNMILTTTLKKTLTSFLFLCSSFLFSQKHHDFLYGFSLGYMNQSGNYGKIGAFWEIESGNNSMLKLDVNANITGMKNKLSIIPEAGLTFYTFPDRLGGLGIFAETEFTPYTFTPKAGLSLFTFIDFGFGYGFEMHQKNNFKSIEGFQFSFGINIPLNFQLKMM</sequence>
<proteinExistence type="predicted"/>
<feature type="chain" id="PRO_5022126198" description="Outer membrane protein beta-barrel domain-containing protein" evidence="1">
    <location>
        <begin position="27"/>
        <end position="163"/>
    </location>
</feature>
<evidence type="ECO:0008006" key="4">
    <source>
        <dbReference type="Google" id="ProtNLM"/>
    </source>
</evidence>
<gene>
    <name evidence="2" type="ORF">EB1_34020</name>
</gene>
<dbReference type="GeneID" id="84651641"/>